<dbReference type="PROSITE" id="PS51186">
    <property type="entry name" value="GNAT"/>
    <property type="match status" value="1"/>
</dbReference>
<keyword evidence="3" id="KW-1185">Reference proteome</keyword>
<reference evidence="2 3" key="1">
    <citation type="journal article" date="2022" name="Int. J. Syst. Evol. Microbiol.">
        <title>Noviherbaspirillum aridicola sp. nov., isolated from an arid soil in Pakistan.</title>
        <authorList>
            <person name="Khan I.U."/>
            <person name="Saqib M."/>
            <person name="Amin A."/>
            <person name="Hussain F."/>
            <person name="Li L."/>
            <person name="Liu Y.H."/>
            <person name="Fang B.Z."/>
            <person name="Ahmed I."/>
            <person name="Li W.J."/>
        </authorList>
    </citation>
    <scope>NUCLEOTIDE SEQUENCE [LARGE SCALE GENOMIC DNA]</scope>
    <source>
        <strain evidence="2 3">NCCP-691</strain>
    </source>
</reference>
<dbReference type="InterPro" id="IPR000182">
    <property type="entry name" value="GNAT_dom"/>
</dbReference>
<evidence type="ECO:0000313" key="3">
    <source>
        <dbReference type="Proteomes" id="UP000887222"/>
    </source>
</evidence>
<accession>A0ABQ4Q3X8</accession>
<feature type="domain" description="N-acetyltransferase" evidence="1">
    <location>
        <begin position="3"/>
        <end position="148"/>
    </location>
</feature>
<dbReference type="CDD" id="cd04301">
    <property type="entry name" value="NAT_SF"/>
    <property type="match status" value="1"/>
</dbReference>
<organism evidence="2 3">
    <name type="scientific">Noviherbaspirillum aridicola</name>
    <dbReference type="NCBI Taxonomy" id="2849687"/>
    <lineage>
        <taxon>Bacteria</taxon>
        <taxon>Pseudomonadati</taxon>
        <taxon>Pseudomonadota</taxon>
        <taxon>Betaproteobacteria</taxon>
        <taxon>Burkholderiales</taxon>
        <taxon>Oxalobacteraceae</taxon>
        <taxon>Noviherbaspirillum</taxon>
    </lineage>
</organism>
<sequence length="180" mass="20195">MTYDFRPLEPDEVRPLQVMLASCNMPSSDVTSKNFKDFLVARKGSDGKTMLACVGMERYGDSALVKTLAVEPSVRGQGWAKQMLGLVEERARREGIRAAYVVTNEAIDFFTARGYERIVPTDVPEELRNTRVFAVIPPMAVCLKKTISATFVVDYDRPFPHMDGAAPVRQVPRGWRPPKE</sequence>
<dbReference type="InterPro" id="IPR016181">
    <property type="entry name" value="Acyl_CoA_acyltransferase"/>
</dbReference>
<dbReference type="SUPFAM" id="SSF55729">
    <property type="entry name" value="Acyl-CoA N-acyltransferases (Nat)"/>
    <property type="match status" value="1"/>
</dbReference>
<dbReference type="RefSeq" id="WP_220808044.1">
    <property type="nucleotide sequence ID" value="NZ_BPMK01000007.1"/>
</dbReference>
<dbReference type="Pfam" id="PF13508">
    <property type="entry name" value="Acetyltransf_7"/>
    <property type="match status" value="1"/>
</dbReference>
<gene>
    <name evidence="2" type="ORF">NCCP691_18990</name>
</gene>
<dbReference type="EMBL" id="BPMK01000007">
    <property type="protein sequence ID" value="GIZ51885.1"/>
    <property type="molecule type" value="Genomic_DNA"/>
</dbReference>
<evidence type="ECO:0000313" key="2">
    <source>
        <dbReference type="EMBL" id="GIZ51885.1"/>
    </source>
</evidence>
<proteinExistence type="predicted"/>
<name>A0ABQ4Q3X8_9BURK</name>
<evidence type="ECO:0000259" key="1">
    <source>
        <dbReference type="PROSITE" id="PS51186"/>
    </source>
</evidence>
<protein>
    <recommendedName>
        <fullName evidence="1">N-acetyltransferase domain-containing protein</fullName>
    </recommendedName>
</protein>
<dbReference type="Gene3D" id="3.40.630.30">
    <property type="match status" value="1"/>
</dbReference>
<dbReference type="Proteomes" id="UP000887222">
    <property type="component" value="Unassembled WGS sequence"/>
</dbReference>
<comment type="caution">
    <text evidence="2">The sequence shown here is derived from an EMBL/GenBank/DDBJ whole genome shotgun (WGS) entry which is preliminary data.</text>
</comment>